<keyword evidence="5" id="KW-0472">Membrane</keyword>
<evidence type="ECO:0000256" key="2">
    <source>
        <dbReference type="ARBA" id="ARBA00022475"/>
    </source>
</evidence>
<sequence>MISLIVPTLNEEAAFRGRPGRSLNAIRQAWPEERFEIITVDAASRDQTRALAAEFSSQVIVAPPEHRGRSRQMNLGAAAARGELLVFLHADTELTGNLHELDLFARTGASWGRCRVQLSGSRRIFRVIETMMEWRSRISGVCTGDQVLVIRREVFEHLGGYDAIPLMEDVAISKRLRRLAWPKRLPLIAHTSSRRWEEHGVWRTILLMWRLRLAYFFGASPETLARRYAR</sequence>
<comment type="caution">
    <text evidence="7">The sequence shown here is derived from an EMBL/GenBank/DDBJ whole genome shotgun (WGS) entry which is preliminary data.</text>
</comment>
<keyword evidence="4" id="KW-0808">Transferase</keyword>
<dbReference type="InterPro" id="IPR026461">
    <property type="entry name" value="Trfase_2_rSAM/seldom_assoc"/>
</dbReference>
<proteinExistence type="predicted"/>
<dbReference type="CDD" id="cd02522">
    <property type="entry name" value="GT_2_like_a"/>
    <property type="match status" value="1"/>
</dbReference>
<dbReference type="SUPFAM" id="SSF53448">
    <property type="entry name" value="Nucleotide-diphospho-sugar transferases"/>
    <property type="match status" value="1"/>
</dbReference>
<evidence type="ECO:0000256" key="4">
    <source>
        <dbReference type="ARBA" id="ARBA00022679"/>
    </source>
</evidence>
<evidence type="ECO:0000256" key="3">
    <source>
        <dbReference type="ARBA" id="ARBA00022676"/>
    </source>
</evidence>
<name>A0ABP7NTZ7_9GAMM</name>
<dbReference type="Proteomes" id="UP001501337">
    <property type="component" value="Unassembled WGS sequence"/>
</dbReference>
<keyword evidence="2" id="KW-1003">Cell membrane</keyword>
<dbReference type="InterPro" id="IPR029044">
    <property type="entry name" value="Nucleotide-diphossugar_trans"/>
</dbReference>
<evidence type="ECO:0000313" key="8">
    <source>
        <dbReference type="Proteomes" id="UP001501337"/>
    </source>
</evidence>
<dbReference type="EMBL" id="BAABBO010000005">
    <property type="protein sequence ID" value="GAA3954143.1"/>
    <property type="molecule type" value="Genomic_DNA"/>
</dbReference>
<gene>
    <name evidence="7" type="ORF">GCM10022278_11120</name>
</gene>
<dbReference type="Gene3D" id="3.90.550.10">
    <property type="entry name" value="Spore Coat Polysaccharide Biosynthesis Protein SpsA, Chain A"/>
    <property type="match status" value="1"/>
</dbReference>
<dbReference type="Pfam" id="PF00535">
    <property type="entry name" value="Glycos_transf_2"/>
    <property type="match status" value="1"/>
</dbReference>
<feature type="domain" description="Glycosyltransferase 2-like" evidence="6">
    <location>
        <begin position="3"/>
        <end position="97"/>
    </location>
</feature>
<dbReference type="InterPro" id="IPR001173">
    <property type="entry name" value="Glyco_trans_2-like"/>
</dbReference>
<keyword evidence="8" id="KW-1185">Reference proteome</keyword>
<protein>
    <submittedName>
        <fullName evidence="7">TIGR04283 family arsenosugar biosynthesis glycosyltransferase</fullName>
    </submittedName>
</protein>
<evidence type="ECO:0000256" key="1">
    <source>
        <dbReference type="ARBA" id="ARBA00004236"/>
    </source>
</evidence>
<dbReference type="PANTHER" id="PTHR43646">
    <property type="entry name" value="GLYCOSYLTRANSFERASE"/>
    <property type="match status" value="1"/>
</dbReference>
<dbReference type="PANTHER" id="PTHR43646:SF2">
    <property type="entry name" value="GLYCOSYLTRANSFERASE 2-LIKE DOMAIN-CONTAINING PROTEIN"/>
    <property type="match status" value="1"/>
</dbReference>
<dbReference type="NCBIfam" id="TIGR04283">
    <property type="entry name" value="glyco_like_mftF"/>
    <property type="match status" value="1"/>
</dbReference>
<reference evidence="8" key="1">
    <citation type="journal article" date="2019" name="Int. J. Syst. Evol. Microbiol.">
        <title>The Global Catalogue of Microorganisms (GCM) 10K type strain sequencing project: providing services to taxonomists for standard genome sequencing and annotation.</title>
        <authorList>
            <consortium name="The Broad Institute Genomics Platform"/>
            <consortium name="The Broad Institute Genome Sequencing Center for Infectious Disease"/>
            <person name="Wu L."/>
            <person name="Ma J."/>
        </authorList>
    </citation>
    <scope>NUCLEOTIDE SEQUENCE [LARGE SCALE GENOMIC DNA]</scope>
    <source>
        <strain evidence="8">JCM 17555</strain>
    </source>
</reference>
<evidence type="ECO:0000313" key="7">
    <source>
        <dbReference type="EMBL" id="GAA3954143.1"/>
    </source>
</evidence>
<keyword evidence="3" id="KW-0328">Glycosyltransferase</keyword>
<evidence type="ECO:0000256" key="5">
    <source>
        <dbReference type="ARBA" id="ARBA00023136"/>
    </source>
</evidence>
<organism evidence="7 8">
    <name type="scientific">Allohahella marinimesophila</name>
    <dbReference type="NCBI Taxonomy" id="1054972"/>
    <lineage>
        <taxon>Bacteria</taxon>
        <taxon>Pseudomonadati</taxon>
        <taxon>Pseudomonadota</taxon>
        <taxon>Gammaproteobacteria</taxon>
        <taxon>Oceanospirillales</taxon>
        <taxon>Hahellaceae</taxon>
        <taxon>Allohahella</taxon>
    </lineage>
</organism>
<evidence type="ECO:0000259" key="6">
    <source>
        <dbReference type="Pfam" id="PF00535"/>
    </source>
</evidence>
<comment type="subcellular location">
    <subcellularLocation>
        <location evidence="1">Cell membrane</location>
    </subcellularLocation>
</comment>
<accession>A0ABP7NTZ7</accession>